<keyword evidence="4" id="KW-0808">Transferase</keyword>
<dbReference type="PROSITE" id="PS50113">
    <property type="entry name" value="PAC"/>
    <property type="match status" value="1"/>
</dbReference>
<evidence type="ECO:0000259" key="14">
    <source>
        <dbReference type="PROSITE" id="PS50109"/>
    </source>
</evidence>
<dbReference type="Gene3D" id="3.30.565.10">
    <property type="entry name" value="Histidine kinase-like ATPase, C-terminal domain"/>
    <property type="match status" value="1"/>
</dbReference>
<evidence type="ECO:0000259" key="15">
    <source>
        <dbReference type="PROSITE" id="PS50112"/>
    </source>
</evidence>
<keyword evidence="7" id="KW-0902">Two-component regulatory system</keyword>
<dbReference type="InterPro" id="IPR000014">
    <property type="entry name" value="PAS"/>
</dbReference>
<feature type="region of interest" description="Disordered" evidence="12">
    <location>
        <begin position="993"/>
        <end position="1017"/>
    </location>
</feature>
<dbReference type="PANTHER" id="PTHR43047:SF78">
    <property type="entry name" value="SENSORY_REGULATORY PROTEIN RPFC"/>
    <property type="match status" value="1"/>
</dbReference>
<dbReference type="InterPro" id="IPR036097">
    <property type="entry name" value="HisK_dim/P_sf"/>
</dbReference>
<evidence type="ECO:0000256" key="10">
    <source>
        <dbReference type="ARBA" id="ARBA00070152"/>
    </source>
</evidence>
<dbReference type="InterPro" id="IPR000700">
    <property type="entry name" value="PAS-assoc_C"/>
</dbReference>
<keyword evidence="13" id="KW-0812">Transmembrane</keyword>
<dbReference type="PANTHER" id="PTHR43047">
    <property type="entry name" value="TWO-COMPONENT HISTIDINE PROTEIN KINASE"/>
    <property type="match status" value="1"/>
</dbReference>
<dbReference type="PRINTS" id="PR00344">
    <property type="entry name" value="BCTRLSENSOR"/>
</dbReference>
<keyword evidence="5" id="KW-0732">Signal</keyword>
<evidence type="ECO:0000256" key="6">
    <source>
        <dbReference type="ARBA" id="ARBA00022777"/>
    </source>
</evidence>
<comment type="function">
    <text evidence="9">Member of the two-component regulatory system BvgS/BvgA. Phosphorylates BvgA via a four-step phosphorelay in response to environmental signals.</text>
</comment>
<name>A0A7X2LUI4_9BURK</name>
<feature type="transmembrane region" description="Helical" evidence="13">
    <location>
        <begin position="434"/>
        <end position="454"/>
    </location>
</feature>
<evidence type="ECO:0000256" key="9">
    <source>
        <dbReference type="ARBA" id="ARBA00058004"/>
    </source>
</evidence>
<dbReference type="SUPFAM" id="SSF47384">
    <property type="entry name" value="Homodimeric domain of signal transducing histidine kinase"/>
    <property type="match status" value="1"/>
</dbReference>
<dbReference type="PROSITE" id="PS50112">
    <property type="entry name" value="PAS"/>
    <property type="match status" value="1"/>
</dbReference>
<dbReference type="Pfam" id="PF00512">
    <property type="entry name" value="HisKA"/>
    <property type="match status" value="1"/>
</dbReference>
<evidence type="ECO:0000256" key="11">
    <source>
        <dbReference type="SAM" id="Coils"/>
    </source>
</evidence>
<reference evidence="17 18" key="1">
    <citation type="submission" date="2019-11" db="EMBL/GenBank/DDBJ databases">
        <title>Novel species isolated from a subtropical stream in China.</title>
        <authorList>
            <person name="Lu H."/>
        </authorList>
    </citation>
    <scope>NUCLEOTIDE SEQUENCE [LARGE SCALE GENOMIC DNA]</scope>
    <source>
        <strain evidence="17 18">FT92W</strain>
    </source>
</reference>
<feature type="domain" description="PAS" evidence="15">
    <location>
        <begin position="480"/>
        <end position="521"/>
    </location>
</feature>
<keyword evidence="11" id="KW-0175">Coiled coil</keyword>
<keyword evidence="8" id="KW-0843">Virulence</keyword>
<dbReference type="Gene3D" id="1.10.287.130">
    <property type="match status" value="1"/>
</dbReference>
<keyword evidence="18" id="KW-1185">Reference proteome</keyword>
<dbReference type="PROSITE" id="PS50109">
    <property type="entry name" value="HIS_KIN"/>
    <property type="match status" value="1"/>
</dbReference>
<dbReference type="CDD" id="cd16922">
    <property type="entry name" value="HATPase_EvgS-ArcB-TorS-like"/>
    <property type="match status" value="1"/>
</dbReference>
<protein>
    <recommendedName>
        <fullName evidence="10">Virulence sensor protein BvgS</fullName>
        <ecNumber evidence="2">2.7.13.3</ecNumber>
    </recommendedName>
</protein>
<evidence type="ECO:0000313" key="18">
    <source>
        <dbReference type="Proteomes" id="UP000446768"/>
    </source>
</evidence>
<keyword evidence="6" id="KW-0418">Kinase</keyword>
<dbReference type="SMART" id="SM00387">
    <property type="entry name" value="HATPase_c"/>
    <property type="match status" value="1"/>
</dbReference>
<proteinExistence type="predicted"/>
<dbReference type="CDD" id="cd00082">
    <property type="entry name" value="HisKA"/>
    <property type="match status" value="1"/>
</dbReference>
<dbReference type="InterPro" id="IPR035965">
    <property type="entry name" value="PAS-like_dom_sf"/>
</dbReference>
<evidence type="ECO:0000256" key="12">
    <source>
        <dbReference type="SAM" id="MobiDB-lite"/>
    </source>
</evidence>
<organism evidence="17 18">
    <name type="scientific">Pseudoduganella rivuli</name>
    <dbReference type="NCBI Taxonomy" id="2666085"/>
    <lineage>
        <taxon>Bacteria</taxon>
        <taxon>Pseudomonadati</taxon>
        <taxon>Pseudomonadota</taxon>
        <taxon>Betaproteobacteria</taxon>
        <taxon>Burkholderiales</taxon>
        <taxon>Oxalobacteraceae</taxon>
        <taxon>Telluria group</taxon>
        <taxon>Pseudoduganella</taxon>
    </lineage>
</organism>
<evidence type="ECO:0000256" key="7">
    <source>
        <dbReference type="ARBA" id="ARBA00023012"/>
    </source>
</evidence>
<dbReference type="InterPro" id="IPR003661">
    <property type="entry name" value="HisK_dim/P_dom"/>
</dbReference>
<dbReference type="RefSeq" id="WP_154378001.1">
    <property type="nucleotide sequence ID" value="NZ_WKJJ01000014.1"/>
</dbReference>
<dbReference type="EC" id="2.7.13.3" evidence="2"/>
<dbReference type="SMART" id="SM00091">
    <property type="entry name" value="PAS"/>
    <property type="match status" value="2"/>
</dbReference>
<dbReference type="SUPFAM" id="SSF48452">
    <property type="entry name" value="TPR-like"/>
    <property type="match status" value="2"/>
</dbReference>
<accession>A0A7X2LUI4</accession>
<dbReference type="NCBIfam" id="TIGR00229">
    <property type="entry name" value="sensory_box"/>
    <property type="match status" value="2"/>
</dbReference>
<evidence type="ECO:0000313" key="17">
    <source>
        <dbReference type="EMBL" id="MRV74446.1"/>
    </source>
</evidence>
<keyword evidence="13" id="KW-1133">Transmembrane helix</keyword>
<comment type="caution">
    <text evidence="17">The sequence shown here is derived from an EMBL/GenBank/DDBJ whole genome shotgun (WGS) entry which is preliminary data.</text>
</comment>
<feature type="domain" description="Histidine kinase" evidence="14">
    <location>
        <begin position="770"/>
        <end position="987"/>
    </location>
</feature>
<dbReference type="SMART" id="SM00388">
    <property type="entry name" value="HisKA"/>
    <property type="match status" value="1"/>
</dbReference>
<feature type="domain" description="PAC" evidence="16">
    <location>
        <begin position="699"/>
        <end position="752"/>
    </location>
</feature>
<evidence type="ECO:0000256" key="1">
    <source>
        <dbReference type="ARBA" id="ARBA00000085"/>
    </source>
</evidence>
<dbReference type="CDD" id="cd00130">
    <property type="entry name" value="PAS"/>
    <property type="match status" value="2"/>
</dbReference>
<evidence type="ECO:0000256" key="2">
    <source>
        <dbReference type="ARBA" id="ARBA00012438"/>
    </source>
</evidence>
<dbReference type="Gene3D" id="3.30.450.20">
    <property type="entry name" value="PAS domain"/>
    <property type="match status" value="2"/>
</dbReference>
<comment type="catalytic activity">
    <reaction evidence="1">
        <text>ATP + protein L-histidine = ADP + protein N-phospho-L-histidine.</text>
        <dbReference type="EC" id="2.7.13.3"/>
    </reaction>
</comment>
<keyword evidence="13" id="KW-0472">Membrane</keyword>
<dbReference type="SUPFAM" id="SSF55785">
    <property type="entry name" value="PYP-like sensor domain (PAS domain)"/>
    <property type="match status" value="2"/>
</dbReference>
<dbReference type="InterPro" id="IPR013656">
    <property type="entry name" value="PAS_4"/>
</dbReference>
<feature type="coiled-coil region" evidence="11">
    <location>
        <begin position="404"/>
        <end position="431"/>
    </location>
</feature>
<dbReference type="SUPFAM" id="SSF55874">
    <property type="entry name" value="ATPase domain of HSP90 chaperone/DNA topoisomerase II/histidine kinase"/>
    <property type="match status" value="1"/>
</dbReference>
<dbReference type="InterPro" id="IPR011990">
    <property type="entry name" value="TPR-like_helical_dom_sf"/>
</dbReference>
<gene>
    <name evidence="17" type="ORF">GJ700_22310</name>
</gene>
<evidence type="ECO:0000256" key="13">
    <source>
        <dbReference type="SAM" id="Phobius"/>
    </source>
</evidence>
<dbReference type="Pfam" id="PF08448">
    <property type="entry name" value="PAS_4"/>
    <property type="match status" value="2"/>
</dbReference>
<evidence type="ECO:0000256" key="8">
    <source>
        <dbReference type="ARBA" id="ARBA00023026"/>
    </source>
</evidence>
<evidence type="ECO:0000256" key="4">
    <source>
        <dbReference type="ARBA" id="ARBA00022679"/>
    </source>
</evidence>
<evidence type="ECO:0000259" key="16">
    <source>
        <dbReference type="PROSITE" id="PS50113"/>
    </source>
</evidence>
<keyword evidence="3" id="KW-0597">Phosphoprotein</keyword>
<dbReference type="InterPro" id="IPR003594">
    <property type="entry name" value="HATPase_dom"/>
</dbReference>
<dbReference type="FunFam" id="3.30.565.10:FF:000010">
    <property type="entry name" value="Sensor histidine kinase RcsC"/>
    <property type="match status" value="1"/>
</dbReference>
<dbReference type="AlphaFoldDB" id="A0A7X2LUI4"/>
<dbReference type="Proteomes" id="UP000446768">
    <property type="component" value="Unassembled WGS sequence"/>
</dbReference>
<dbReference type="Gene3D" id="1.25.40.10">
    <property type="entry name" value="Tetratricopeptide repeat domain"/>
    <property type="match status" value="2"/>
</dbReference>
<dbReference type="EMBL" id="WKJJ01000014">
    <property type="protein sequence ID" value="MRV74446.1"/>
    <property type="molecule type" value="Genomic_DNA"/>
</dbReference>
<dbReference type="InterPro" id="IPR005467">
    <property type="entry name" value="His_kinase_dom"/>
</dbReference>
<dbReference type="InterPro" id="IPR004358">
    <property type="entry name" value="Sig_transdc_His_kin-like_C"/>
</dbReference>
<sequence length="1085" mass="119793">MKINVSSRWIRAGLLVLLSWHGQCVASGMPLGLWRAEAARILLLADNDVVHADEQARKLASELPSGAPATDTVRLLNLRARIALYRARTAEAASLSDQAYALALRHGDLAGQAEADLVAALNTVNQGNFDRLITVTARAVKALDGIDRPELLSEAMLRMAMMYHRFGKIDESVDACVRNMDLARRSRQPLAMAYAHQCMAIAYNQSDNNKESLQQYHEMQAQAQAAGSRLLEALALAGQGGVVAAQGDVTAGNLLVRQATAIYRAIGLPFYVTAGLFAEASHARMRGDHARAVALLDEAVDTYERLPNKTGLWWALTARSTSYVELKRLAAAEADLQRSLRLARELGLALYLSESEQLLGRLDARRGEYRQAYEHAQAAADMTAQANRRKISTRVLELTERYEQQARQREIADLTRRNEQQQVELRERELQQRWMWTVLGAIALVLAVLAFFLVRLRRSHRMLAAANDGLRQSQQAVQRQTDILQSVLDSLGDGVAVADAQGRLVLVNPAAERIVGLRREEQGARWPDDVVFYHSDRRTPYPRDQLPLARAVRGSDAGEGEEIYLDGAEPSKGRWLHMTARPLAGAQCGAVAVISDITGRKRAEAEILALNSSLEFKVQQRTGQLRQQTRYLRVLIDTIPWQVWFKDTDSHYLAANLATARELGCDADDMPGKSDFDVYPPEVARAARADDMLVMHSRVQQTVEEVRTGPGGTRWVEVFKAPVLDDDGTVLGTVGLARDISARKEAEAARDAALLEAQRLARLRSDFVAQMSHELRTPLNAVLGFAQLLWRDARLDAEQRSSVEAIRNSGEHLLGLINNVLDAAKLEAGKVELFAAPFDLRAELQSIAGMVGIRTAEKNLEFVCDVGADVPPMLVADGQRLRQVLLNLLSNAVKFTDRGRVALRVMQSEPGRVRFEVGDSGIGIGPGQLETIFQPFEQVGEAQRRLGGTGLGLAISRQFVRMMGSEIQVESRPGQGSVFWFDLPAPMMLPLHTPASGQAEPEIPARDGADTPPLTPPPAEEMAVLQQLARLGNMRAIQVRAEHLERLDPRYQPFAEQLRTLARGYQSKALRQLVDSYAQVADAEE</sequence>
<evidence type="ECO:0000256" key="3">
    <source>
        <dbReference type="ARBA" id="ARBA00022553"/>
    </source>
</evidence>
<evidence type="ECO:0000256" key="5">
    <source>
        <dbReference type="ARBA" id="ARBA00022729"/>
    </source>
</evidence>
<dbReference type="InterPro" id="IPR036890">
    <property type="entry name" value="HATPase_C_sf"/>
</dbReference>
<dbReference type="Pfam" id="PF02518">
    <property type="entry name" value="HATPase_c"/>
    <property type="match status" value="1"/>
</dbReference>
<dbReference type="GO" id="GO:0000155">
    <property type="term" value="F:phosphorelay sensor kinase activity"/>
    <property type="evidence" value="ECO:0007669"/>
    <property type="project" value="InterPro"/>
</dbReference>